<dbReference type="InterPro" id="IPR050172">
    <property type="entry name" value="SsuD_RutA_monooxygenase"/>
</dbReference>
<evidence type="ECO:0000256" key="1">
    <source>
        <dbReference type="ARBA" id="ARBA00022630"/>
    </source>
</evidence>
<dbReference type="Gene3D" id="3.20.20.30">
    <property type="entry name" value="Luciferase-like domain"/>
    <property type="match status" value="1"/>
</dbReference>
<accession>A0A2S6A4J8</accession>
<feature type="region of interest" description="Disordered" evidence="5">
    <location>
        <begin position="173"/>
        <end position="193"/>
    </location>
</feature>
<comment type="caution">
    <text evidence="7">The sequence shown here is derived from an EMBL/GenBank/DDBJ whole genome shotgun (WGS) entry which is preliminary data.</text>
</comment>
<evidence type="ECO:0000256" key="3">
    <source>
        <dbReference type="ARBA" id="ARBA00023002"/>
    </source>
</evidence>
<dbReference type="EMBL" id="PSZD01000010">
    <property type="protein sequence ID" value="PPJ27069.1"/>
    <property type="molecule type" value="Genomic_DNA"/>
</dbReference>
<evidence type="ECO:0000313" key="8">
    <source>
        <dbReference type="Proteomes" id="UP000238356"/>
    </source>
</evidence>
<keyword evidence="4" id="KW-0503">Monooxygenase</keyword>
<keyword evidence="8" id="KW-1185">Reference proteome</keyword>
<name>A0A2S6A4J8_9NOCA</name>
<dbReference type="Proteomes" id="UP000238356">
    <property type="component" value="Unassembled WGS sequence"/>
</dbReference>
<evidence type="ECO:0000256" key="2">
    <source>
        <dbReference type="ARBA" id="ARBA00022643"/>
    </source>
</evidence>
<dbReference type="InterPro" id="IPR036661">
    <property type="entry name" value="Luciferase-like_sf"/>
</dbReference>
<dbReference type="PANTHER" id="PTHR42847:SF4">
    <property type="entry name" value="ALKANESULFONATE MONOOXYGENASE-RELATED"/>
    <property type="match status" value="1"/>
</dbReference>
<dbReference type="AlphaFoldDB" id="A0A2S6A4J8"/>
<dbReference type="InterPro" id="IPR011251">
    <property type="entry name" value="Luciferase-like_dom"/>
</dbReference>
<dbReference type="SUPFAM" id="SSF51679">
    <property type="entry name" value="Bacterial luciferase-like"/>
    <property type="match status" value="1"/>
</dbReference>
<dbReference type="GO" id="GO:0008726">
    <property type="term" value="F:alkanesulfonate monooxygenase activity"/>
    <property type="evidence" value="ECO:0007669"/>
    <property type="project" value="TreeGrafter"/>
</dbReference>
<organism evidence="7 8">
    <name type="scientific">Nocardia nova</name>
    <dbReference type="NCBI Taxonomy" id="37330"/>
    <lineage>
        <taxon>Bacteria</taxon>
        <taxon>Bacillati</taxon>
        <taxon>Actinomycetota</taxon>
        <taxon>Actinomycetes</taxon>
        <taxon>Mycobacteriales</taxon>
        <taxon>Nocardiaceae</taxon>
        <taxon>Nocardia</taxon>
    </lineage>
</organism>
<evidence type="ECO:0000313" key="7">
    <source>
        <dbReference type="EMBL" id="PPJ27069.1"/>
    </source>
</evidence>
<dbReference type="PANTHER" id="PTHR42847">
    <property type="entry name" value="ALKANESULFONATE MONOOXYGENASE"/>
    <property type="match status" value="1"/>
</dbReference>
<evidence type="ECO:0000256" key="4">
    <source>
        <dbReference type="ARBA" id="ARBA00023033"/>
    </source>
</evidence>
<evidence type="ECO:0000259" key="6">
    <source>
        <dbReference type="Pfam" id="PF00296"/>
    </source>
</evidence>
<gene>
    <name evidence="7" type="ORF">C5F51_17460</name>
</gene>
<sequence length="302" mass="32428">MDIGLHLTNFALDTPSERIGSRLAEVVHTAEDSGFSVVAVGDHLWQSPWLGRVEQNVLEAYSTLSFIAAHTSRVELTAVVSGVHYRHPAMLGKLVTTLDVLSGGRAWLGIGTGTSTGDVEGYGLPFPPLRDRYDMLEEALRICRAMWTGARGGPEPVSGKHFHVERPLNAPQVVRNPPAGGHRPHPPVLVGGDGERRTLPLVARYADVASLRPGPELASKIELLDRLCAEIGRDPREIRKSCVFAFDLGPSGGGVGQVLGQLERMAEVGIDLVIGRVAGVDELTPLEVLGREVIPVAAEFGR</sequence>
<reference evidence="7 8" key="1">
    <citation type="submission" date="2018-02" db="EMBL/GenBank/DDBJ databases">
        <title>8 Nocardia nova and 1 Nocardia cyriacigeorgica strain used for evolution to TMP-SMX.</title>
        <authorList>
            <person name="Mehta H."/>
            <person name="Weng J."/>
            <person name="Shamoo Y."/>
        </authorList>
    </citation>
    <scope>NUCLEOTIDE SEQUENCE [LARGE SCALE GENOMIC DNA]</scope>
    <source>
        <strain evidence="7 8">BAA2227</strain>
    </source>
</reference>
<keyword evidence="2" id="KW-0288">FMN</keyword>
<dbReference type="RefSeq" id="WP_064903607.1">
    <property type="nucleotide sequence ID" value="NZ_JADLQW010000001.1"/>
</dbReference>
<dbReference type="GO" id="GO:0046306">
    <property type="term" value="P:alkanesulfonate catabolic process"/>
    <property type="evidence" value="ECO:0007669"/>
    <property type="project" value="TreeGrafter"/>
</dbReference>
<keyword evidence="1" id="KW-0285">Flavoprotein</keyword>
<dbReference type="Pfam" id="PF00296">
    <property type="entry name" value="Bac_luciferase"/>
    <property type="match status" value="1"/>
</dbReference>
<evidence type="ECO:0000256" key="5">
    <source>
        <dbReference type="SAM" id="MobiDB-lite"/>
    </source>
</evidence>
<proteinExistence type="predicted"/>
<keyword evidence="3" id="KW-0560">Oxidoreductase</keyword>
<feature type="domain" description="Luciferase-like" evidence="6">
    <location>
        <begin position="20"/>
        <end position="241"/>
    </location>
</feature>
<protein>
    <submittedName>
        <fullName evidence="7">LLM class flavin-dependent oxidoreductase</fullName>
    </submittedName>
</protein>